<keyword evidence="13" id="KW-1185">Reference proteome</keyword>
<gene>
    <name evidence="12" type="ORF">SASPL_149042</name>
</gene>
<dbReference type="SUPFAM" id="SSF52540">
    <property type="entry name" value="P-loop containing nucleoside triphosphate hydrolases"/>
    <property type="match status" value="2"/>
</dbReference>
<evidence type="ECO:0000256" key="6">
    <source>
        <dbReference type="ARBA" id="ARBA00022741"/>
    </source>
</evidence>
<feature type="transmembrane region" description="Helical" evidence="10">
    <location>
        <begin position="520"/>
        <end position="541"/>
    </location>
</feature>
<dbReference type="InterPro" id="IPR027417">
    <property type="entry name" value="P-loop_NTPase"/>
</dbReference>
<dbReference type="GO" id="GO:0016887">
    <property type="term" value="F:ATP hydrolysis activity"/>
    <property type="evidence" value="ECO:0007669"/>
    <property type="project" value="InterPro"/>
</dbReference>
<comment type="caution">
    <text evidence="12">The sequence shown here is derived from an EMBL/GenBank/DDBJ whole genome shotgun (WGS) entry which is preliminary data.</text>
</comment>
<feature type="transmembrane region" description="Helical" evidence="10">
    <location>
        <begin position="747"/>
        <end position="773"/>
    </location>
</feature>
<dbReference type="PANTHER" id="PTHR48040">
    <property type="entry name" value="PLEIOTROPIC DRUG RESISTANCE PROTEIN 1-LIKE ISOFORM X1"/>
    <property type="match status" value="1"/>
</dbReference>
<keyword evidence="9 10" id="KW-0472">Membrane</keyword>
<dbReference type="InterPro" id="IPR034003">
    <property type="entry name" value="ABCG_PDR_2"/>
</dbReference>
<feature type="transmembrane region" description="Helical" evidence="10">
    <location>
        <begin position="553"/>
        <end position="572"/>
    </location>
</feature>
<keyword evidence="4 10" id="KW-0812">Transmembrane</keyword>
<feature type="domain" description="ABC transporter" evidence="11">
    <location>
        <begin position="835"/>
        <end position="1084"/>
    </location>
</feature>
<dbReference type="InterPro" id="IPR003593">
    <property type="entry name" value="AAA+_ATPase"/>
</dbReference>
<feature type="transmembrane region" description="Helical" evidence="10">
    <location>
        <begin position="1255"/>
        <end position="1272"/>
    </location>
</feature>
<protein>
    <recommendedName>
        <fullName evidence="11">ABC transporter domain-containing protein</fullName>
    </recommendedName>
</protein>
<evidence type="ECO:0000256" key="1">
    <source>
        <dbReference type="ARBA" id="ARBA00004141"/>
    </source>
</evidence>
<name>A0A8X8Z4V5_SALSN</name>
<keyword evidence="7" id="KW-0067">ATP-binding</keyword>
<evidence type="ECO:0000313" key="12">
    <source>
        <dbReference type="EMBL" id="KAG6391289.1"/>
    </source>
</evidence>
<dbReference type="SMART" id="SM00382">
    <property type="entry name" value="AAA"/>
    <property type="match status" value="2"/>
</dbReference>
<proteinExistence type="inferred from homology"/>
<dbReference type="FunFam" id="3.40.50.300:FF:000179">
    <property type="entry name" value="ABC transporter G family member 34"/>
    <property type="match status" value="1"/>
</dbReference>
<evidence type="ECO:0000256" key="5">
    <source>
        <dbReference type="ARBA" id="ARBA00022737"/>
    </source>
</evidence>
<evidence type="ECO:0000313" key="13">
    <source>
        <dbReference type="Proteomes" id="UP000298416"/>
    </source>
</evidence>
<dbReference type="GO" id="GO:2000032">
    <property type="term" value="P:regulation of secondary shoot formation"/>
    <property type="evidence" value="ECO:0007669"/>
    <property type="project" value="UniProtKB-ARBA"/>
</dbReference>
<dbReference type="Pfam" id="PF08370">
    <property type="entry name" value="PDR_assoc"/>
    <property type="match status" value="1"/>
</dbReference>
<dbReference type="Gene3D" id="3.40.50.300">
    <property type="entry name" value="P-loop containing nucleotide triphosphate hydrolases"/>
    <property type="match status" value="2"/>
</dbReference>
<comment type="subcellular location">
    <subcellularLocation>
        <location evidence="1">Membrane</location>
        <topology evidence="1">Multi-pass membrane protein</topology>
    </subcellularLocation>
</comment>
<dbReference type="Proteomes" id="UP000298416">
    <property type="component" value="Unassembled WGS sequence"/>
</dbReference>
<dbReference type="Pfam" id="PF00005">
    <property type="entry name" value="ABC_tran"/>
    <property type="match status" value="2"/>
</dbReference>
<dbReference type="PROSITE" id="PS50893">
    <property type="entry name" value="ABC_TRANSPORTER_2"/>
    <property type="match status" value="2"/>
</dbReference>
<dbReference type="CDD" id="cd03233">
    <property type="entry name" value="ABCG_PDR_domain1"/>
    <property type="match status" value="1"/>
</dbReference>
<feature type="transmembrane region" description="Helical" evidence="10">
    <location>
        <begin position="1279"/>
        <end position="1303"/>
    </location>
</feature>
<dbReference type="GO" id="GO:0009914">
    <property type="term" value="P:hormone transport"/>
    <property type="evidence" value="ECO:0007669"/>
    <property type="project" value="UniProtKB-ARBA"/>
</dbReference>
<dbReference type="Pfam" id="PF01061">
    <property type="entry name" value="ABC2_membrane"/>
    <property type="match status" value="2"/>
</dbReference>
<feature type="transmembrane region" description="Helical" evidence="10">
    <location>
        <begin position="663"/>
        <end position="685"/>
    </location>
</feature>
<dbReference type="Pfam" id="PF14510">
    <property type="entry name" value="ABC_trans_N"/>
    <property type="match status" value="1"/>
</dbReference>
<dbReference type="PANTHER" id="PTHR48040:SF45">
    <property type="entry name" value="PLEIOTROPIC DRUG RESISTANCE PROTEIN 1-LIKE"/>
    <property type="match status" value="1"/>
</dbReference>
<dbReference type="EMBL" id="PNBA02000019">
    <property type="protein sequence ID" value="KAG6391289.1"/>
    <property type="molecule type" value="Genomic_DNA"/>
</dbReference>
<evidence type="ECO:0000256" key="2">
    <source>
        <dbReference type="ARBA" id="ARBA00006012"/>
    </source>
</evidence>
<dbReference type="GO" id="GO:0140359">
    <property type="term" value="F:ABC-type transporter activity"/>
    <property type="evidence" value="ECO:0007669"/>
    <property type="project" value="InterPro"/>
</dbReference>
<accession>A0A8X8Z4V5</accession>
<dbReference type="InterPro" id="IPR043926">
    <property type="entry name" value="ABCG_dom"/>
</dbReference>
<keyword evidence="3" id="KW-0813">Transport</keyword>
<dbReference type="InterPro" id="IPR013581">
    <property type="entry name" value="PDR_assoc"/>
</dbReference>
<reference evidence="12" key="1">
    <citation type="submission" date="2018-01" db="EMBL/GenBank/DDBJ databases">
        <authorList>
            <person name="Mao J.F."/>
        </authorList>
    </citation>
    <scope>NUCLEOTIDE SEQUENCE</scope>
    <source>
        <strain evidence="12">Huo1</strain>
        <tissue evidence="12">Leaf</tissue>
    </source>
</reference>
<sequence>MEGGDIFRVSSARLSSSNVWRNTGVEVFSKSSAEVEDEEALKWAALEKLPTNLRIRRGILAEDEGKSREVDVKNLGLVERKNLVERLLQIAEEGNEKFLLKLKERIQRVGLDLPTIEVRYEHLSVDAEAYVGGRALPTVFNFIANILEGFLSSFRVLPSRKKTLPIFHNVSGIIKPGRMTLLLGPPSSGKTTLLLALAGKLDPELKVSGLMTYNGHEMNEFVPQRTSAYISQHDLHIGEMTVRETLAFSARCQGVGARLEMLAELSRREKEANIKPDPDLDVFMKACSIPGQEESVVTDYIIKILGLEVCADTLVGDEMVRGISGGQRKRLTTGEMLVGPARALFMDEISTGLDSSTTFQIVNSIRQTIHILQGTGVISLLQPAPETYDLFDDIILLSDGQIVYQGPRENVLEFFEHMGFRCPERKGVADFLQEVTSKKDQVQYWLPKDKPYSYVSVKEFSEAFQSFHVGIKLGDELAVPFNRAKSHPTALTSDRYGVSKKMLLKACFDREFLLMKRNSFVYIFKLTQIIMVAVISTTLFLKTEMPKKNVTDGGIYMGALFFALLTNMFNGFSDLAMSIMKLPVFFKQRDLLFFSAWAYSLPAWILKIPITLVEAAIWVVLTYFTSGYDSDVERFFRQMLVLFCISQMASALFRLMGALGRNIIVANTFGSCALLTVLVLGGFIISRENIKKWWIWGYWFSPLMYGQNAIAVNEFLGTSWSHIPPASTESVGLSVLKSRGIFTEARWYWIGVGALIGYMILFNLLCIAALTYLNPLGKPQAVISEETLAERNAIKRGQPIEIQDFGKNAAREKQAVSSRDNRKRGMILPFQPLSMTFDDIRYAVDMPPEMRVEDKRLELLKGVSGAFRPGVLTALMGVSGAGKTTLMDVLAGRKTGGYIEGTIKISGYLKKQETFARIAGYCEQTDIHSPHLTVYESLQFSAWLRLPPEVDAATRKMFIDEVMELVELTSLSDSLVGLPGVNGLSTEQRKRLTIAVELVANPSIIFMDEPTSGLDARAAAIVMRTVRNTVDTGRTVICTIHQPSIDIFEAFDELLLLKRGGEEIYVGPLGRHSSHLIKYFEGIQGVSSIKDGYNPATWMLDITAPAQEAALGVDFTQIYRNSDLYMRNKALIKELSMPAPGSRDLHFPNRYSKSFWSQCMACLWKQHWSYWRNPPYTAVRLLFTTFMAVLERQQDIFNAMGSMYTAVLFLGIQNATTVQPVVAVERTVSYRERAAGMYSALPYAFGQAVVELPHLLLQTLIYGVIVYAMIGFEWTVAKFFWYLFFMYFTLLYFTLYGMMAVAVTPNHNIAAIVSSGFYGIWNIFSGFIIPKTRMPVWWRWYYYVCPISWSLYGLVASQFGDIEAVLDTDETVGDFVMTYFGFKHDFVGYVAVIIVGIGVLFGFIFAFSIRAFNFQKR</sequence>
<dbReference type="CDD" id="cd03232">
    <property type="entry name" value="ABCG_PDR_domain2"/>
    <property type="match status" value="1"/>
</dbReference>
<keyword evidence="8 10" id="KW-1133">Transmembrane helix</keyword>
<dbReference type="InterPro" id="IPR013525">
    <property type="entry name" value="ABC2_TM"/>
</dbReference>
<feature type="transmembrane region" description="Helical" evidence="10">
    <location>
        <begin position="592"/>
        <end position="623"/>
    </location>
</feature>
<evidence type="ECO:0000256" key="9">
    <source>
        <dbReference type="ARBA" id="ARBA00023136"/>
    </source>
</evidence>
<dbReference type="GO" id="GO:0005886">
    <property type="term" value="C:plasma membrane"/>
    <property type="evidence" value="ECO:0007669"/>
    <property type="project" value="UniProtKB-ARBA"/>
</dbReference>
<feature type="transmembrane region" description="Helical" evidence="10">
    <location>
        <begin position="1340"/>
        <end position="1359"/>
    </location>
</feature>
<feature type="transmembrane region" description="Helical" evidence="10">
    <location>
        <begin position="1386"/>
        <end position="1409"/>
    </location>
</feature>
<dbReference type="InterPro" id="IPR003439">
    <property type="entry name" value="ABC_transporter-like_ATP-bd"/>
</dbReference>
<evidence type="ECO:0000256" key="10">
    <source>
        <dbReference type="SAM" id="Phobius"/>
    </source>
</evidence>
<dbReference type="FunFam" id="3.40.50.300:FF:000059">
    <property type="entry name" value="ABC transporter G family member 40"/>
    <property type="match status" value="1"/>
</dbReference>
<dbReference type="InterPro" id="IPR029481">
    <property type="entry name" value="ABC_trans_N"/>
</dbReference>
<dbReference type="InterPro" id="IPR034001">
    <property type="entry name" value="ABCG_PDR_1"/>
</dbReference>
<feature type="transmembrane region" description="Helical" evidence="10">
    <location>
        <begin position="1309"/>
        <end position="1328"/>
    </location>
</feature>
<organism evidence="12">
    <name type="scientific">Salvia splendens</name>
    <name type="common">Scarlet sage</name>
    <dbReference type="NCBI Taxonomy" id="180675"/>
    <lineage>
        <taxon>Eukaryota</taxon>
        <taxon>Viridiplantae</taxon>
        <taxon>Streptophyta</taxon>
        <taxon>Embryophyta</taxon>
        <taxon>Tracheophyta</taxon>
        <taxon>Spermatophyta</taxon>
        <taxon>Magnoliopsida</taxon>
        <taxon>eudicotyledons</taxon>
        <taxon>Gunneridae</taxon>
        <taxon>Pentapetalae</taxon>
        <taxon>asterids</taxon>
        <taxon>lamiids</taxon>
        <taxon>Lamiales</taxon>
        <taxon>Lamiaceae</taxon>
        <taxon>Nepetoideae</taxon>
        <taxon>Mentheae</taxon>
        <taxon>Salviinae</taxon>
        <taxon>Salvia</taxon>
        <taxon>Salvia subgen. Calosphace</taxon>
        <taxon>core Calosphace</taxon>
    </lineage>
</organism>
<dbReference type="Pfam" id="PF19055">
    <property type="entry name" value="ABC2_membrane_7"/>
    <property type="match status" value="2"/>
</dbReference>
<evidence type="ECO:0000256" key="8">
    <source>
        <dbReference type="ARBA" id="ARBA00022989"/>
    </source>
</evidence>
<evidence type="ECO:0000259" key="11">
    <source>
        <dbReference type="PROSITE" id="PS50893"/>
    </source>
</evidence>
<evidence type="ECO:0000256" key="7">
    <source>
        <dbReference type="ARBA" id="ARBA00022840"/>
    </source>
</evidence>
<comment type="similarity">
    <text evidence="2">Belongs to the ABC transporter superfamily. ABCG family. PDR (TC 3.A.1.205) subfamily.</text>
</comment>
<keyword evidence="5" id="KW-0677">Repeat</keyword>
<evidence type="ECO:0000256" key="4">
    <source>
        <dbReference type="ARBA" id="ARBA00022692"/>
    </source>
</evidence>
<feature type="domain" description="ABC transporter" evidence="11">
    <location>
        <begin position="151"/>
        <end position="424"/>
    </location>
</feature>
<evidence type="ECO:0000256" key="3">
    <source>
        <dbReference type="ARBA" id="ARBA00022448"/>
    </source>
</evidence>
<keyword evidence="6" id="KW-0547">Nucleotide-binding</keyword>
<dbReference type="GO" id="GO:0005524">
    <property type="term" value="F:ATP binding"/>
    <property type="evidence" value="ECO:0007669"/>
    <property type="project" value="UniProtKB-KW"/>
</dbReference>
<feature type="transmembrane region" description="Helical" evidence="10">
    <location>
        <begin position="635"/>
        <end position="657"/>
    </location>
</feature>
<reference evidence="12" key="2">
    <citation type="submission" date="2020-08" db="EMBL/GenBank/DDBJ databases">
        <title>Plant Genome Project.</title>
        <authorList>
            <person name="Zhang R.-G."/>
        </authorList>
    </citation>
    <scope>NUCLEOTIDE SEQUENCE</scope>
    <source>
        <strain evidence="12">Huo1</strain>
        <tissue evidence="12">Leaf</tissue>
    </source>
</reference>